<evidence type="ECO:0000313" key="1">
    <source>
        <dbReference type="EMBL" id="BCK83403.1"/>
    </source>
</evidence>
<dbReference type="RefSeq" id="WP_213542667.1">
    <property type="nucleotide sequence ID" value="NZ_AP023420.1"/>
</dbReference>
<evidence type="ECO:0000313" key="2">
    <source>
        <dbReference type="Proteomes" id="UP000679848"/>
    </source>
</evidence>
<dbReference type="KEGG" id="pfaa:MM59RIKEN_07220"/>
<sequence length="165" mass="17223">MIANQMIIGTSLPELSNPATAENLAAGKQAIDSSGEIITGTAEVCDMLANLGTATAADVAIGKTFTSADGVKMTGTALVNQASLRSVTYRNSGISSNIMIYYSSLSGQGLVMQNAFIVTPNASSGTLQAVQNTFIYMRYSSYLELSGNVTDMNAPGTDVRVYKVT</sequence>
<organism evidence="1 2">
    <name type="scientific">Pusillibacter faecalis</name>
    <dbReference type="NCBI Taxonomy" id="2714358"/>
    <lineage>
        <taxon>Bacteria</taxon>
        <taxon>Bacillati</taxon>
        <taxon>Bacillota</taxon>
        <taxon>Clostridia</taxon>
        <taxon>Eubacteriales</taxon>
        <taxon>Oscillospiraceae</taxon>
        <taxon>Pusillibacter</taxon>
    </lineage>
</organism>
<keyword evidence="2" id="KW-1185">Reference proteome</keyword>
<reference evidence="1" key="1">
    <citation type="submission" date="2020-09" db="EMBL/GenBank/DDBJ databases">
        <title>New species isolated from human feces.</title>
        <authorList>
            <person name="Kitahara M."/>
            <person name="Shigeno Y."/>
            <person name="Shime M."/>
            <person name="Matsumoto Y."/>
            <person name="Nakamura S."/>
            <person name="Motooka D."/>
            <person name="Fukuoka S."/>
            <person name="Nishikawa H."/>
            <person name="Benno Y."/>
        </authorList>
    </citation>
    <scope>NUCLEOTIDE SEQUENCE</scope>
    <source>
        <strain evidence="1">MM59</strain>
    </source>
</reference>
<dbReference type="EMBL" id="AP023420">
    <property type="protein sequence ID" value="BCK83403.1"/>
    <property type="molecule type" value="Genomic_DNA"/>
</dbReference>
<proteinExistence type="predicted"/>
<accession>A0A810QFW0</accession>
<protein>
    <submittedName>
        <fullName evidence="1">Uncharacterized protein</fullName>
    </submittedName>
</protein>
<dbReference type="Proteomes" id="UP000679848">
    <property type="component" value="Chromosome"/>
</dbReference>
<name>A0A810QFW0_9FIRM</name>
<gene>
    <name evidence="1" type="ORF">MM59RIKEN_07220</name>
</gene>
<dbReference type="AlphaFoldDB" id="A0A810QFW0"/>